<evidence type="ECO:0000313" key="3">
    <source>
        <dbReference type="Proteomes" id="UP000011058"/>
    </source>
</evidence>
<dbReference type="Pfam" id="PF07610">
    <property type="entry name" value="DUF1573"/>
    <property type="match status" value="1"/>
</dbReference>
<dbReference type="PANTHER" id="PTHR37833:SF1">
    <property type="entry name" value="SIGNAL PEPTIDE PROTEIN"/>
    <property type="match status" value="1"/>
</dbReference>
<gene>
    <name evidence="2" type="ORF">FAES_1452</name>
</gene>
<dbReference type="eggNOG" id="ENOG50333IH">
    <property type="taxonomic scope" value="Bacteria"/>
</dbReference>
<feature type="signal peptide" evidence="1">
    <location>
        <begin position="1"/>
        <end position="20"/>
    </location>
</feature>
<feature type="chain" id="PRO_5003630297" description="DUF1573 domain-containing protein" evidence="1">
    <location>
        <begin position="21"/>
        <end position="131"/>
    </location>
</feature>
<keyword evidence="3" id="KW-1185">Reference proteome</keyword>
<dbReference type="EMBL" id="HE796683">
    <property type="protein sequence ID" value="CCG99462.1"/>
    <property type="molecule type" value="Genomic_DNA"/>
</dbReference>
<protein>
    <recommendedName>
        <fullName evidence="4">DUF1573 domain-containing protein</fullName>
    </recommendedName>
</protein>
<proteinExistence type="predicted"/>
<keyword evidence="1" id="KW-0732">Signal</keyword>
<name>I0K5Q9_9BACT</name>
<evidence type="ECO:0008006" key="4">
    <source>
        <dbReference type="Google" id="ProtNLM"/>
    </source>
</evidence>
<sequence>MKNTFAFLVALLLLAGTVFAHTLASFGWASTVQELGRIQQGKPVTVTYTFTNTGTTPLVITKAKGSCGCTGVEWPKEAVLPGASGQINATFNAAALGTFNKSVFVESNAGEGIATLQFKGEVVSDVPVEKP</sequence>
<dbReference type="HOGENOM" id="CLU_122784_1_2_10"/>
<accession>I0K5Q9</accession>
<dbReference type="PANTHER" id="PTHR37833">
    <property type="entry name" value="LIPOPROTEIN-RELATED"/>
    <property type="match status" value="1"/>
</dbReference>
<dbReference type="RefSeq" id="WP_015330561.1">
    <property type="nucleotide sequence ID" value="NC_020054.1"/>
</dbReference>
<dbReference type="STRING" id="1166018.FAES_1452"/>
<organism evidence="2 3">
    <name type="scientific">Fibrella aestuarina BUZ 2</name>
    <dbReference type="NCBI Taxonomy" id="1166018"/>
    <lineage>
        <taxon>Bacteria</taxon>
        <taxon>Pseudomonadati</taxon>
        <taxon>Bacteroidota</taxon>
        <taxon>Cytophagia</taxon>
        <taxon>Cytophagales</taxon>
        <taxon>Spirosomataceae</taxon>
        <taxon>Fibrella</taxon>
    </lineage>
</organism>
<dbReference type="Proteomes" id="UP000011058">
    <property type="component" value="Chromosome"/>
</dbReference>
<dbReference type="InterPro" id="IPR011467">
    <property type="entry name" value="DUF1573"/>
</dbReference>
<dbReference type="Gene3D" id="2.60.40.10">
    <property type="entry name" value="Immunoglobulins"/>
    <property type="match status" value="1"/>
</dbReference>
<evidence type="ECO:0000256" key="1">
    <source>
        <dbReference type="SAM" id="SignalP"/>
    </source>
</evidence>
<evidence type="ECO:0000313" key="2">
    <source>
        <dbReference type="EMBL" id="CCG99462.1"/>
    </source>
</evidence>
<dbReference type="AlphaFoldDB" id="I0K5Q9"/>
<dbReference type="OrthoDB" id="826619at2"/>
<dbReference type="InterPro" id="IPR013783">
    <property type="entry name" value="Ig-like_fold"/>
</dbReference>
<dbReference type="KEGG" id="fae:FAES_1452"/>
<reference evidence="2 3" key="1">
    <citation type="journal article" date="2012" name="J. Bacteriol.">
        <title>Genome Sequence of Fibrella aestuarina BUZ 2T, a Filamentous Marine Bacterium.</title>
        <authorList>
            <person name="Filippini M."/>
            <person name="Qi W."/>
            <person name="Blom J."/>
            <person name="Goesmann A."/>
            <person name="Smits T.H."/>
            <person name="Bagheri H.C."/>
        </authorList>
    </citation>
    <scope>NUCLEOTIDE SEQUENCE [LARGE SCALE GENOMIC DNA]</scope>
    <source>
        <strain evidence="3">BUZ 2T</strain>
    </source>
</reference>